<accession>A0A0N7LAK2</accession>
<feature type="region of interest" description="Disordered" evidence="2">
    <location>
        <begin position="735"/>
        <end position="755"/>
    </location>
</feature>
<sequence>MASSRITKKDRATVEVAAASPHTSRLIALQASLSGSTDLNPLSDLLALISELSAIPDAASTLLPKSMSLLMHSISALVRADKVPLDAFVDAEGKLQVHAHNEQQDASLMVKKWISERFNESVQCFCALLGHEAEHVRLLALKYLVALQVSSSASLTHIRSKPNANATSDAHTSLGQWASAPFRALMLVLLAGPKASALAADVRDAFVKEYLEEYDDVRLAVCREVRTILHAIPPSLAESRLRENGTELLLRLTEIPKVVQDLNTFIVPQLQHPPPSSDAPDAKGGKRKKSLAGASRASKKQKVVDAGGSENESDDEAEEEDMQAWFSDSDDEEQEKTRAGKGKGFKGGPGPRRDEPEQIRAGNHTPTPGSWSSMGRKRSRRVPPFHVCVHNLAAHKAAFSAAWYAVLLPRRDEEGRIAGGPIPQHVNHQVLLRFHNQILPNLSKPRLVVDWLVDCLEAGGATSLLALNSLYTLMLSHNLQYPSFYNKLYSLLISDPPFLHVRYRARFLRLLDNFLASSHLPEALIASFAKRMARASLRAPPAAAVSVIPFVWNLLKRHKGCLGLIHRVFNDDRFDLGPKGIEDPYDALETDPLKTRALDSSLWELAALGASLSAREKQGGGLSGATFADEAGGQSHYLQGVTTLSHILAEPFLKDRWNLEDFLDMTYATLFESEIARTLRPTASQDDHRARPRPQAVPALSHKLLPVAHIFPSLKAHQKIDEAAAKARKEVEQLMQESVPEAGQGEDDEDREAREAVWDVQRQAKMREAERKALAADQRDICARLWAF</sequence>
<evidence type="ECO:0000256" key="1">
    <source>
        <dbReference type="ARBA" id="ARBA00007797"/>
    </source>
</evidence>
<dbReference type="STRING" id="401625.A0A0N7LAK2"/>
<dbReference type="GO" id="GO:0042254">
    <property type="term" value="P:ribosome biogenesis"/>
    <property type="evidence" value="ECO:0007669"/>
    <property type="project" value="InterPro"/>
</dbReference>
<evidence type="ECO:0000313" key="5">
    <source>
        <dbReference type="Proteomes" id="UP000054845"/>
    </source>
</evidence>
<evidence type="ECO:0000259" key="3">
    <source>
        <dbReference type="Pfam" id="PF03914"/>
    </source>
</evidence>
<dbReference type="AlphaFoldDB" id="A0A0N7LAK2"/>
<reference evidence="4 5" key="1">
    <citation type="submission" date="2014-09" db="EMBL/GenBank/DDBJ databases">
        <authorList>
            <person name="Magalhaes I.L.F."/>
            <person name="Oliveira U."/>
            <person name="Santos F.R."/>
            <person name="Vidigal T.H.D.A."/>
            <person name="Brescovit A.D."/>
            <person name="Santos A.J."/>
        </authorList>
    </citation>
    <scope>NUCLEOTIDE SEQUENCE [LARGE SCALE GENOMIC DNA]</scope>
</reference>
<feature type="compositionally biased region" description="Polar residues" evidence="2">
    <location>
        <begin position="364"/>
        <end position="373"/>
    </location>
</feature>
<dbReference type="PANTHER" id="PTHR12455:SF0">
    <property type="entry name" value="NUCLEOLAR COMPLEX PROTEIN 4 HOMOLOG"/>
    <property type="match status" value="1"/>
</dbReference>
<dbReference type="PANTHER" id="PTHR12455">
    <property type="entry name" value="NUCLEOLAR COMPLEX PROTEIN 4"/>
    <property type="match status" value="1"/>
</dbReference>
<protein>
    <submittedName>
        <fullName evidence="4">Predicted nucleolar protein involved in ribosome biogenesis</fullName>
    </submittedName>
</protein>
<feature type="domain" description="CCAAT-binding factor" evidence="3">
    <location>
        <begin position="463"/>
        <end position="608"/>
    </location>
</feature>
<dbReference type="InterPro" id="IPR027193">
    <property type="entry name" value="Noc4"/>
</dbReference>
<dbReference type="EMBL" id="CCYA01000391">
    <property type="protein sequence ID" value="CEH16818.1"/>
    <property type="molecule type" value="Genomic_DNA"/>
</dbReference>
<name>A0A0N7LAK2_9BASI</name>
<feature type="compositionally biased region" description="Acidic residues" evidence="2">
    <location>
        <begin position="311"/>
        <end position="334"/>
    </location>
</feature>
<feature type="region of interest" description="Disordered" evidence="2">
    <location>
        <begin position="266"/>
        <end position="377"/>
    </location>
</feature>
<dbReference type="OrthoDB" id="10263185at2759"/>
<comment type="similarity">
    <text evidence="1">Belongs to the CBF/MAK21 family.</text>
</comment>
<dbReference type="InterPro" id="IPR005612">
    <property type="entry name" value="CCAAT-binding_factor"/>
</dbReference>
<dbReference type="Pfam" id="PF03914">
    <property type="entry name" value="CBF"/>
    <property type="match status" value="1"/>
</dbReference>
<dbReference type="Proteomes" id="UP000054845">
    <property type="component" value="Unassembled WGS sequence"/>
</dbReference>
<dbReference type="GO" id="GO:0032040">
    <property type="term" value="C:small-subunit processome"/>
    <property type="evidence" value="ECO:0007669"/>
    <property type="project" value="TreeGrafter"/>
</dbReference>
<evidence type="ECO:0000313" key="4">
    <source>
        <dbReference type="EMBL" id="CEH16818.1"/>
    </source>
</evidence>
<organism evidence="4 5">
    <name type="scientific">Ceraceosorus bombacis</name>
    <dbReference type="NCBI Taxonomy" id="401625"/>
    <lineage>
        <taxon>Eukaryota</taxon>
        <taxon>Fungi</taxon>
        <taxon>Dikarya</taxon>
        <taxon>Basidiomycota</taxon>
        <taxon>Ustilaginomycotina</taxon>
        <taxon>Exobasidiomycetes</taxon>
        <taxon>Ceraceosorales</taxon>
        <taxon>Ceraceosoraceae</taxon>
        <taxon>Ceraceosorus</taxon>
    </lineage>
</organism>
<keyword evidence="5" id="KW-1185">Reference proteome</keyword>
<dbReference type="GO" id="GO:0030692">
    <property type="term" value="C:Noc4p-Nop14p complex"/>
    <property type="evidence" value="ECO:0007669"/>
    <property type="project" value="TreeGrafter"/>
</dbReference>
<proteinExistence type="inferred from homology"/>
<evidence type="ECO:0000256" key="2">
    <source>
        <dbReference type="SAM" id="MobiDB-lite"/>
    </source>
</evidence>